<reference evidence="1 2" key="1">
    <citation type="submission" date="2017-01" db="EMBL/GenBank/DDBJ databases">
        <title>Novel large sulfur bacteria in the metagenomes of groundwater-fed chemosynthetic microbial mats in the Lake Huron basin.</title>
        <authorList>
            <person name="Sharrar A.M."/>
            <person name="Flood B.E."/>
            <person name="Bailey J.V."/>
            <person name="Jones D.S."/>
            <person name="Biddanda B."/>
            <person name="Ruberg S.A."/>
            <person name="Marcus D.N."/>
            <person name="Dick G.J."/>
        </authorList>
    </citation>
    <scope>NUCLEOTIDE SEQUENCE [LARGE SCALE GENOMIC DNA]</scope>
    <source>
        <strain evidence="1">A8</strain>
    </source>
</reference>
<dbReference type="EMBL" id="MTEJ01000254">
    <property type="protein sequence ID" value="OQX06220.1"/>
    <property type="molecule type" value="Genomic_DNA"/>
</dbReference>
<dbReference type="InterPro" id="IPR016667">
    <property type="entry name" value="Caps_polysacc_synth_CpsB/CapC"/>
</dbReference>
<gene>
    <name evidence="1" type="ORF">BWK73_31405</name>
</gene>
<dbReference type="Gene3D" id="3.20.20.140">
    <property type="entry name" value="Metal-dependent hydrolases"/>
    <property type="match status" value="1"/>
</dbReference>
<sequence>IAGTFGRTAKRCAERLLLDGIVHIIASDAHNVNYRPPILSAGIEAALRITGNHSEIMRMVNDRPLAILDNIEPSEVLLPNGLGVNGTPINTASIQKPWLERLLG</sequence>
<dbReference type="GO" id="GO:0004725">
    <property type="term" value="F:protein tyrosine phosphatase activity"/>
    <property type="evidence" value="ECO:0007669"/>
    <property type="project" value="InterPro"/>
</dbReference>
<protein>
    <submittedName>
        <fullName evidence="1">Uncharacterized protein</fullName>
    </submittedName>
</protein>
<dbReference type="GO" id="GO:0030145">
    <property type="term" value="F:manganese ion binding"/>
    <property type="evidence" value="ECO:0007669"/>
    <property type="project" value="InterPro"/>
</dbReference>
<comment type="caution">
    <text evidence="1">The sequence shown here is derived from an EMBL/GenBank/DDBJ whole genome shotgun (WGS) entry which is preliminary data.</text>
</comment>
<name>A0A1Y1QI62_9GAMM</name>
<evidence type="ECO:0000313" key="1">
    <source>
        <dbReference type="EMBL" id="OQX06220.1"/>
    </source>
</evidence>
<evidence type="ECO:0000313" key="2">
    <source>
        <dbReference type="Proteomes" id="UP000192491"/>
    </source>
</evidence>
<feature type="non-terminal residue" evidence="1">
    <location>
        <position position="1"/>
    </location>
</feature>
<dbReference type="Proteomes" id="UP000192491">
    <property type="component" value="Unassembled WGS sequence"/>
</dbReference>
<dbReference type="AlphaFoldDB" id="A0A1Y1QI62"/>
<accession>A0A1Y1QI62</accession>
<dbReference type="Pfam" id="PF19567">
    <property type="entry name" value="CpsB_CapC"/>
    <property type="match status" value="1"/>
</dbReference>
<proteinExistence type="predicted"/>
<organism evidence="1 2">
    <name type="scientific">Thiothrix lacustris</name>
    <dbReference type="NCBI Taxonomy" id="525917"/>
    <lineage>
        <taxon>Bacteria</taxon>
        <taxon>Pseudomonadati</taxon>
        <taxon>Pseudomonadota</taxon>
        <taxon>Gammaproteobacteria</taxon>
        <taxon>Thiotrichales</taxon>
        <taxon>Thiotrichaceae</taxon>
        <taxon>Thiothrix</taxon>
    </lineage>
</organism>